<dbReference type="HOGENOM" id="CLU_2044694_0_0_11"/>
<evidence type="ECO:0000313" key="2">
    <source>
        <dbReference type="Proteomes" id="UP000014393"/>
    </source>
</evidence>
<protein>
    <submittedName>
        <fullName evidence="1">Uncharacterized protein</fullName>
    </submittedName>
</protein>
<evidence type="ECO:0000313" key="1">
    <source>
        <dbReference type="EMBL" id="EPD27807.1"/>
    </source>
</evidence>
<reference evidence="1 2" key="1">
    <citation type="submission" date="2013-05" db="EMBL/GenBank/DDBJ databases">
        <title>The Genome Sequence of Actinobaculum schaalii FB123-CNA2.</title>
        <authorList>
            <consortium name="The Broad Institute Genomics Platform"/>
            <person name="Earl A."/>
            <person name="Ward D."/>
            <person name="Feldgarden M."/>
            <person name="Gevers D."/>
            <person name="Saerens B."/>
            <person name="Vaneechoutte M."/>
            <person name="Walker B."/>
            <person name="Young S."/>
            <person name="Zeng Q."/>
            <person name="Gargeya S."/>
            <person name="Fitzgerald M."/>
            <person name="Haas B."/>
            <person name="Abouelleil A."/>
            <person name="Allen A.W."/>
            <person name="Alvarado L."/>
            <person name="Arachchi H.M."/>
            <person name="Berlin A.M."/>
            <person name="Chapman S.B."/>
            <person name="Gainer-Dewar J."/>
            <person name="Goldberg J."/>
            <person name="Griggs A."/>
            <person name="Gujja S."/>
            <person name="Hansen M."/>
            <person name="Howarth C."/>
            <person name="Imamovic A."/>
            <person name="Ireland A."/>
            <person name="Larimer J."/>
            <person name="McCowan C."/>
            <person name="Murphy C."/>
            <person name="Pearson M."/>
            <person name="Poon T.W."/>
            <person name="Priest M."/>
            <person name="Roberts A."/>
            <person name="Saif S."/>
            <person name="Shea T."/>
            <person name="Sisk P."/>
            <person name="Sykes S."/>
            <person name="Wortman J."/>
            <person name="Nusbaum C."/>
            <person name="Birren B."/>
        </authorList>
    </citation>
    <scope>NUCLEOTIDE SEQUENCE [LARGE SCALE GENOMIC DNA]</scope>
    <source>
        <strain evidence="1 2">FB123-CNA-2</strain>
    </source>
</reference>
<proteinExistence type="predicted"/>
<gene>
    <name evidence="1" type="ORF">HMPREF9237_00365</name>
</gene>
<keyword evidence="2" id="KW-1185">Reference proteome</keyword>
<accession>S2W5C5</accession>
<sequence length="120" mass="13964">MGRNILLNVLGKNPYKKLDGCISQLYLDESNADVNGYRGVPLKNEWDDEEEYLWRTEQDPFFLPGEQLGTVMKLALEKGYAAKDYWMVRPSTGPDSGQWKAEFRLPTIWKRPPLPSLDWR</sequence>
<dbReference type="EMBL" id="AGWM01000004">
    <property type="protein sequence ID" value="EPD27807.1"/>
    <property type="molecule type" value="Genomic_DNA"/>
</dbReference>
<dbReference type="RefSeq" id="WP_016442009.1">
    <property type="nucleotide sequence ID" value="NZ_KE150262.1"/>
</dbReference>
<organism evidence="1 2">
    <name type="scientific">Actinotignum schaalii FB123-CNA-2</name>
    <dbReference type="NCBI Taxonomy" id="883067"/>
    <lineage>
        <taxon>Bacteria</taxon>
        <taxon>Bacillati</taxon>
        <taxon>Actinomycetota</taxon>
        <taxon>Actinomycetes</taxon>
        <taxon>Actinomycetales</taxon>
        <taxon>Actinomycetaceae</taxon>
        <taxon>Actinotignum</taxon>
    </lineage>
</organism>
<dbReference type="OrthoDB" id="9843586at2"/>
<dbReference type="Proteomes" id="UP000014393">
    <property type="component" value="Unassembled WGS sequence"/>
</dbReference>
<name>S2W5C5_9ACTO</name>
<comment type="caution">
    <text evidence="1">The sequence shown here is derived from an EMBL/GenBank/DDBJ whole genome shotgun (WGS) entry which is preliminary data.</text>
</comment>
<dbReference type="AlphaFoldDB" id="S2W5C5"/>